<accession>A0ABX5KUJ1</accession>
<evidence type="ECO:0000313" key="3">
    <source>
        <dbReference type="Proteomes" id="UP000245712"/>
    </source>
</evidence>
<comment type="caution">
    <text evidence="2">The sequence shown here is derived from an EMBL/GenBank/DDBJ whole genome shotgun (WGS) entry which is preliminary data.</text>
</comment>
<feature type="region of interest" description="Disordered" evidence="1">
    <location>
        <begin position="79"/>
        <end position="105"/>
    </location>
</feature>
<keyword evidence="3" id="KW-1185">Reference proteome</keyword>
<evidence type="ECO:0000256" key="1">
    <source>
        <dbReference type="SAM" id="MobiDB-lite"/>
    </source>
</evidence>
<feature type="compositionally biased region" description="Basic residues" evidence="1">
    <location>
        <begin position="96"/>
        <end position="105"/>
    </location>
</feature>
<gene>
    <name evidence="2" type="ORF">C7402_103247</name>
</gene>
<name>A0ABX5KUJ1_9BURK</name>
<organism evidence="2 3">
    <name type="scientific">Paraburkholderia unamae</name>
    <dbReference type="NCBI Taxonomy" id="219649"/>
    <lineage>
        <taxon>Bacteria</taxon>
        <taxon>Pseudomonadati</taxon>
        <taxon>Pseudomonadota</taxon>
        <taxon>Betaproteobacteria</taxon>
        <taxon>Burkholderiales</taxon>
        <taxon>Burkholderiaceae</taxon>
        <taxon>Paraburkholderia</taxon>
    </lineage>
</organism>
<dbReference type="RefSeq" id="WP_116610194.1">
    <property type="nucleotide sequence ID" value="NZ_QEOB01000003.1"/>
</dbReference>
<dbReference type="Proteomes" id="UP000245712">
    <property type="component" value="Unassembled WGS sequence"/>
</dbReference>
<dbReference type="EMBL" id="QEOB01000003">
    <property type="protein sequence ID" value="PVX85670.1"/>
    <property type="molecule type" value="Genomic_DNA"/>
</dbReference>
<proteinExistence type="predicted"/>
<reference evidence="2 3" key="1">
    <citation type="submission" date="2018-05" db="EMBL/GenBank/DDBJ databases">
        <title>Genomic Encyclopedia of Type Strains, Phase IV (KMG-V): Genome sequencing to study the core and pangenomes of soil and plant-associated prokaryotes.</title>
        <authorList>
            <person name="Whitman W."/>
        </authorList>
    </citation>
    <scope>NUCLEOTIDE SEQUENCE [LARGE SCALE GENOMIC DNA]</scope>
    <source>
        <strain evidence="2 3">SCZa-39</strain>
    </source>
</reference>
<protein>
    <submittedName>
        <fullName evidence="2">Uncharacterized protein</fullName>
    </submittedName>
</protein>
<sequence>MGMLRVKAGELVERFIEEAISSGLTWDEAVAVFGLAAKASAQAAAAAGEGTEAECVAHARERFQEAFAQDVHVVVADSSGAAPDENTGDNALLATARRRQAHKFH</sequence>
<evidence type="ECO:0000313" key="2">
    <source>
        <dbReference type="EMBL" id="PVX85670.1"/>
    </source>
</evidence>